<dbReference type="PROSITE" id="PS50104">
    <property type="entry name" value="TIR"/>
    <property type="match status" value="1"/>
</dbReference>
<gene>
    <name evidence="2" type="ORF">COI69_29070</name>
</gene>
<sequence>MLNVFISHNYKDKPLARKIANELVSYGIKPWIDESEIKLGDSLIEKIRDGLDQVDYLVALISENSIQSEWVRKELDIAMTSEIEGKKITILPILAGKCSLPLFLKGKLYADMSTRRQYNENIGVLLRKFNVNDIKDNNISEFTDYKLTPVQVIEKLENTEGEDELIEFLESFGYSERNLFYRDTFVQCLNKLFNNKHLSQDILVSLLNICKYCPDNYMKKLNLTKLLMSADSEVLKATIKVLNKTKCLKIQQKKICNILKENEDVEVINTALDFFINVQLDRDVAQEVYDFCINKVKGNYDTKVMNCLCKISNSIMTDEIFKMWMATWESADDNRKEELISSLCTYGFQSEYTFLNSPKLRDEIKQILFGSFGNDDVNNANIMIALLTSAGNIFENKDEVWGKMYELDDYSALLTLEILRDKYIIDYILDSKEDLIGLQRFLDSINPMIRSVALEIIAEIHSKNAIDIIKESGNYIPQYYNASSVLFTLVKETNVIEYKEVYEPVREKIINGYCSKINNLYIAFCDYLIADSNPEIIISAINFKIEDEKESERNYREKINVITERLMALEITDKKQNKKIQDFVRSCKSI</sequence>
<name>A0A9X7E145_BACCE</name>
<evidence type="ECO:0000313" key="3">
    <source>
        <dbReference type="Proteomes" id="UP000225135"/>
    </source>
</evidence>
<dbReference type="AlphaFoldDB" id="A0A9X7E145"/>
<comment type="caution">
    <text evidence="2">The sequence shown here is derived from an EMBL/GenBank/DDBJ whole genome shotgun (WGS) entry which is preliminary data.</text>
</comment>
<dbReference type="RefSeq" id="WP_098773390.1">
    <property type="nucleotide sequence ID" value="NZ_NUQH01000006.1"/>
</dbReference>
<evidence type="ECO:0000313" key="2">
    <source>
        <dbReference type="EMBL" id="PHG74878.1"/>
    </source>
</evidence>
<organism evidence="2 3">
    <name type="scientific">Bacillus cereus</name>
    <dbReference type="NCBI Taxonomy" id="1396"/>
    <lineage>
        <taxon>Bacteria</taxon>
        <taxon>Bacillati</taxon>
        <taxon>Bacillota</taxon>
        <taxon>Bacilli</taxon>
        <taxon>Bacillales</taxon>
        <taxon>Bacillaceae</taxon>
        <taxon>Bacillus</taxon>
        <taxon>Bacillus cereus group</taxon>
    </lineage>
</organism>
<dbReference type="InterPro" id="IPR035897">
    <property type="entry name" value="Toll_tir_struct_dom_sf"/>
</dbReference>
<evidence type="ECO:0000259" key="1">
    <source>
        <dbReference type="PROSITE" id="PS50104"/>
    </source>
</evidence>
<dbReference type="Gene3D" id="3.40.50.10140">
    <property type="entry name" value="Toll/interleukin-1 receptor homology (TIR) domain"/>
    <property type="match status" value="1"/>
</dbReference>
<dbReference type="InterPro" id="IPR016024">
    <property type="entry name" value="ARM-type_fold"/>
</dbReference>
<accession>A0A9X7E145</accession>
<dbReference type="Pfam" id="PF13676">
    <property type="entry name" value="TIR_2"/>
    <property type="match status" value="1"/>
</dbReference>
<dbReference type="GO" id="GO:0007165">
    <property type="term" value="P:signal transduction"/>
    <property type="evidence" value="ECO:0007669"/>
    <property type="project" value="InterPro"/>
</dbReference>
<dbReference type="SUPFAM" id="SSF52200">
    <property type="entry name" value="Toll/Interleukin receptor TIR domain"/>
    <property type="match status" value="1"/>
</dbReference>
<feature type="domain" description="TIR" evidence="1">
    <location>
        <begin position="1"/>
        <end position="126"/>
    </location>
</feature>
<dbReference type="SUPFAM" id="SSF48371">
    <property type="entry name" value="ARM repeat"/>
    <property type="match status" value="1"/>
</dbReference>
<dbReference type="SMART" id="SM00255">
    <property type="entry name" value="TIR"/>
    <property type="match status" value="1"/>
</dbReference>
<protein>
    <recommendedName>
        <fullName evidence="1">TIR domain-containing protein</fullName>
    </recommendedName>
</protein>
<dbReference type="Proteomes" id="UP000225135">
    <property type="component" value="Unassembled WGS sequence"/>
</dbReference>
<reference evidence="2 3" key="1">
    <citation type="submission" date="2017-09" db="EMBL/GenBank/DDBJ databases">
        <title>Large-scale bioinformatics analysis of Bacillus genomes uncovers conserved roles of natural products in bacterial physiology.</title>
        <authorList>
            <consortium name="Agbiome Team Llc"/>
            <person name="Bleich R.M."/>
            <person name="Grubbs K.J."/>
            <person name="Santa Maria K.C."/>
            <person name="Allen S.E."/>
            <person name="Farag S."/>
            <person name="Shank E.A."/>
            <person name="Bowers A."/>
        </authorList>
    </citation>
    <scope>NUCLEOTIDE SEQUENCE [LARGE SCALE GENOMIC DNA]</scope>
    <source>
        <strain evidence="2 3">AFS029792</strain>
    </source>
</reference>
<dbReference type="InterPro" id="IPR000157">
    <property type="entry name" value="TIR_dom"/>
</dbReference>
<dbReference type="EMBL" id="NUUR01000122">
    <property type="protein sequence ID" value="PHG74878.1"/>
    <property type="molecule type" value="Genomic_DNA"/>
</dbReference>
<proteinExistence type="predicted"/>